<accession>A0A3S9MX49</accession>
<dbReference type="InterPro" id="IPR010559">
    <property type="entry name" value="Sig_transdc_His_kin_internal"/>
</dbReference>
<dbReference type="OrthoDB" id="9809670at2"/>
<dbReference type="KEGG" id="noj:EJ995_05555"/>
<keyword evidence="4" id="KW-0808">Transferase</keyword>
<dbReference type="Gene3D" id="3.30.565.10">
    <property type="entry name" value="Histidine kinase-like ATPase, C-terminal domain"/>
    <property type="match status" value="1"/>
</dbReference>
<keyword evidence="1" id="KW-0812">Transmembrane</keyword>
<dbReference type="GO" id="GO:0016020">
    <property type="term" value="C:membrane"/>
    <property type="evidence" value="ECO:0007669"/>
    <property type="project" value="InterPro"/>
</dbReference>
<feature type="chain" id="PRO_5019030212" evidence="2">
    <location>
        <begin position="19"/>
        <end position="999"/>
    </location>
</feature>
<dbReference type="InterPro" id="IPR011047">
    <property type="entry name" value="Quinoprotein_ADH-like_sf"/>
</dbReference>
<proteinExistence type="predicted"/>
<evidence type="ECO:0000313" key="5">
    <source>
        <dbReference type="Proteomes" id="UP000279600"/>
    </source>
</evidence>
<feature type="transmembrane region" description="Helical" evidence="1">
    <location>
        <begin position="747"/>
        <end position="765"/>
    </location>
</feature>
<feature type="signal peptide" evidence="2">
    <location>
        <begin position="1"/>
        <end position="18"/>
    </location>
</feature>
<keyword evidence="1" id="KW-1133">Transmembrane helix</keyword>
<dbReference type="InterPro" id="IPR050640">
    <property type="entry name" value="Bact_2-comp_sensor_kinase"/>
</dbReference>
<dbReference type="SUPFAM" id="SSF51004">
    <property type="entry name" value="C-terminal (heme d1) domain of cytochrome cd1-nitrite reductase"/>
    <property type="match status" value="1"/>
</dbReference>
<reference evidence="4 5" key="1">
    <citation type="submission" date="2018-12" db="EMBL/GenBank/DDBJ databases">
        <title>Complete genome of Nonlabens sp. MJ115.</title>
        <authorList>
            <person name="Choi H.S."/>
            <person name="Jung J."/>
        </authorList>
    </citation>
    <scope>NUCLEOTIDE SEQUENCE [LARGE SCALE GENOMIC DNA]</scope>
    <source>
        <strain evidence="4 5">MJ115</strain>
    </source>
</reference>
<keyword evidence="4" id="KW-0418">Kinase</keyword>
<dbReference type="Pfam" id="PF07494">
    <property type="entry name" value="Reg_prop"/>
    <property type="match status" value="2"/>
</dbReference>
<dbReference type="InterPro" id="IPR011048">
    <property type="entry name" value="Haem_d1_sf"/>
</dbReference>
<evidence type="ECO:0000256" key="1">
    <source>
        <dbReference type="SAM" id="Phobius"/>
    </source>
</evidence>
<dbReference type="Proteomes" id="UP000279600">
    <property type="component" value="Chromosome"/>
</dbReference>
<organism evidence="4 5">
    <name type="scientific">Nonlabens ponticola</name>
    <dbReference type="NCBI Taxonomy" id="2496866"/>
    <lineage>
        <taxon>Bacteria</taxon>
        <taxon>Pseudomonadati</taxon>
        <taxon>Bacteroidota</taxon>
        <taxon>Flavobacteriia</taxon>
        <taxon>Flavobacteriales</taxon>
        <taxon>Flavobacteriaceae</taxon>
        <taxon>Nonlabens</taxon>
    </lineage>
</organism>
<dbReference type="InterPro" id="IPR013783">
    <property type="entry name" value="Ig-like_fold"/>
</dbReference>
<name>A0A3S9MX49_9FLAO</name>
<sequence>MRWLSLLLLLLVCSLTSAQQFPSTHYTDRDILPNNTVRNLFQAADGALWIGTDNGLVRKFNDRVDTYFKEDGLAQNNVWAIAQDPSGRLWIGSYGNGLSVFEDGKLRVFAGNSNLPDQEVTRLMVHDQSLYIGTSNGIAVVDLADVASVKSIKPNPKLDEPFIVQDFMVINDAVYVLSYSNGIYKIDTSEEQLQLEQVWNEKYLYSAHVANDTIYFSGKEYFKKVAATKFSNLESLRRLKPQGQSIIWDYEQAGDQLFAAAWGIYANDGGIYVLENDGMRQRNADFGIASTQVTSLAYDQDLKLLYAGTLDDGFYEIRLDENVLFFPNDHEQVIDFASVDDITAALYNDGLQIGSTEIPAELFKQKQVEYVAQHPNDLPRYEDYFYELDYETRAEDIVFYSVKSQKDSFWVNASIGNYQFDKSGKLINYMPVHALEIGFTASGQLLEPNFFHGTRIYDSVAPMNYKYFDETATEQNPRFVVGVMRKGEKTYLTSIFDGLYVYMNGKFNSYEANDIWQEKRLRFVTDFGADQIAVSNEDGDVFILNDDPENFTATKINRNNAHGSTITFLTSYKNTLIIGTPKGVVLHHDGREIFLDGEQGLNGKIHNGFVKGDTLLLGSDNGSYQLKLADILNQENRIDRIAVKSIRVNGNTRSWNPDQTLQLSSNENALEIQLGVEKHPYPNKLTYHYSFNRASGWIPMEDATLSLPSMDSGKYRLFVQVLDSSTGMTVNQEVLAFRIATPFYKSIWFIALCFLLVMGLMLVYFRLKRKRAKQKAAQQEAATKRIEEVKMEALLSQMNPHFVFNSLNSVQYFISNDENEKAMRYLSIFSDLMRANLNNTTKPFLRLEEEIDYLKKYIALENARFSDRVRVTFVVDPKLSVTDTMIPTMLLQPFVENAFVHAFPDRIQSPRLDISFETVNHEDTDFQTIANPKADANYYRCIIKDNGIGSASLTKNKRHTSKGTQLVEERLSFLGYDQQTALRVNYTATGTTVILILER</sequence>
<keyword evidence="2" id="KW-0732">Signal</keyword>
<dbReference type="Pfam" id="PF06580">
    <property type="entry name" value="His_kinase"/>
    <property type="match status" value="1"/>
</dbReference>
<dbReference type="PANTHER" id="PTHR34220:SF7">
    <property type="entry name" value="SENSOR HISTIDINE KINASE YPDA"/>
    <property type="match status" value="1"/>
</dbReference>
<protein>
    <submittedName>
        <fullName evidence="4">Histidine kinase</fullName>
    </submittedName>
</protein>
<dbReference type="InterPro" id="IPR015943">
    <property type="entry name" value="WD40/YVTN_repeat-like_dom_sf"/>
</dbReference>
<gene>
    <name evidence="4" type="ORF">EJ995_05555</name>
</gene>
<dbReference type="Gene3D" id="2.130.10.10">
    <property type="entry name" value="YVTN repeat-like/Quinoprotein amine dehydrogenase"/>
    <property type="match status" value="2"/>
</dbReference>
<keyword evidence="5" id="KW-1185">Reference proteome</keyword>
<dbReference type="InterPro" id="IPR011110">
    <property type="entry name" value="Reg_prop"/>
</dbReference>
<dbReference type="InterPro" id="IPR036890">
    <property type="entry name" value="HATPase_C_sf"/>
</dbReference>
<dbReference type="AlphaFoldDB" id="A0A3S9MX49"/>
<dbReference type="PANTHER" id="PTHR34220">
    <property type="entry name" value="SENSOR HISTIDINE KINASE YPDA"/>
    <property type="match status" value="1"/>
</dbReference>
<dbReference type="GO" id="GO:0000155">
    <property type="term" value="F:phosphorelay sensor kinase activity"/>
    <property type="evidence" value="ECO:0007669"/>
    <property type="project" value="InterPro"/>
</dbReference>
<dbReference type="Gene3D" id="2.60.40.10">
    <property type="entry name" value="Immunoglobulins"/>
    <property type="match status" value="1"/>
</dbReference>
<evidence type="ECO:0000256" key="2">
    <source>
        <dbReference type="SAM" id="SignalP"/>
    </source>
</evidence>
<keyword evidence="1" id="KW-0472">Membrane</keyword>
<evidence type="ECO:0000259" key="3">
    <source>
        <dbReference type="Pfam" id="PF06580"/>
    </source>
</evidence>
<dbReference type="EMBL" id="CP034549">
    <property type="protein sequence ID" value="AZQ43718.1"/>
    <property type="molecule type" value="Genomic_DNA"/>
</dbReference>
<evidence type="ECO:0000313" key="4">
    <source>
        <dbReference type="EMBL" id="AZQ43718.1"/>
    </source>
</evidence>
<feature type="domain" description="Signal transduction histidine kinase internal region" evidence="3">
    <location>
        <begin position="790"/>
        <end position="868"/>
    </location>
</feature>
<dbReference type="RefSeq" id="WP_126446441.1">
    <property type="nucleotide sequence ID" value="NZ_CP034549.1"/>
</dbReference>
<dbReference type="SUPFAM" id="SSF50998">
    <property type="entry name" value="Quinoprotein alcohol dehydrogenase-like"/>
    <property type="match status" value="1"/>
</dbReference>